<dbReference type="EMBL" id="FQVN01000004">
    <property type="protein sequence ID" value="SHF70636.1"/>
    <property type="molecule type" value="Genomic_DNA"/>
</dbReference>
<name>A0A1M5DUN4_STRHI</name>
<keyword evidence="1 2" id="KW-0129">CBS domain</keyword>
<dbReference type="PANTHER" id="PTHR43080">
    <property type="entry name" value="CBS DOMAIN-CONTAINING PROTEIN CBSX3, MITOCHONDRIAL"/>
    <property type="match status" value="1"/>
</dbReference>
<reference evidence="5 6" key="1">
    <citation type="submission" date="2016-11" db="EMBL/GenBank/DDBJ databases">
        <authorList>
            <person name="Jaros S."/>
            <person name="Januszkiewicz K."/>
            <person name="Wedrychowicz H."/>
        </authorList>
    </citation>
    <scope>NUCLEOTIDE SEQUENCE [LARGE SCALE GENOMIC DNA]</scope>
    <source>
        <strain evidence="5 6">DSM 44523</strain>
    </source>
</reference>
<evidence type="ECO:0000256" key="3">
    <source>
        <dbReference type="SAM" id="MobiDB-lite"/>
    </source>
</evidence>
<evidence type="ECO:0000256" key="1">
    <source>
        <dbReference type="ARBA" id="ARBA00023122"/>
    </source>
</evidence>
<dbReference type="AlphaFoldDB" id="A0A1M5DUN4"/>
<evidence type="ECO:0000313" key="5">
    <source>
        <dbReference type="EMBL" id="SHF70636.1"/>
    </source>
</evidence>
<evidence type="ECO:0000313" key="6">
    <source>
        <dbReference type="Proteomes" id="UP000184501"/>
    </source>
</evidence>
<feature type="compositionally biased region" description="Basic and acidic residues" evidence="3">
    <location>
        <begin position="59"/>
        <end position="68"/>
    </location>
</feature>
<dbReference type="InterPro" id="IPR000644">
    <property type="entry name" value="CBS_dom"/>
</dbReference>
<evidence type="ECO:0000259" key="4">
    <source>
        <dbReference type="PROSITE" id="PS51371"/>
    </source>
</evidence>
<dbReference type="SMART" id="SM00116">
    <property type="entry name" value="CBS"/>
    <property type="match status" value="2"/>
</dbReference>
<gene>
    <name evidence="5" type="ORF">SAMN05444320_104611</name>
</gene>
<dbReference type="Proteomes" id="UP000184501">
    <property type="component" value="Unassembled WGS sequence"/>
</dbReference>
<dbReference type="InterPro" id="IPR046342">
    <property type="entry name" value="CBS_dom_sf"/>
</dbReference>
<dbReference type="InterPro" id="IPR051257">
    <property type="entry name" value="Diverse_CBS-Domain"/>
</dbReference>
<dbReference type="PROSITE" id="PS51371">
    <property type="entry name" value="CBS"/>
    <property type="match status" value="2"/>
</dbReference>
<dbReference type="PANTHER" id="PTHR43080:SF29">
    <property type="entry name" value="OS02G0818000 PROTEIN"/>
    <property type="match status" value="1"/>
</dbReference>
<feature type="domain" description="CBS" evidence="4">
    <location>
        <begin position="7"/>
        <end position="63"/>
    </location>
</feature>
<evidence type="ECO:0000256" key="2">
    <source>
        <dbReference type="PROSITE-ProRule" id="PRU00703"/>
    </source>
</evidence>
<accession>A0A1M5DUN4</accession>
<dbReference type="Pfam" id="PF00571">
    <property type="entry name" value="CBS"/>
    <property type="match status" value="2"/>
</dbReference>
<organism evidence="5 6">
    <name type="scientific">Streptoalloteichus hindustanus</name>
    <dbReference type="NCBI Taxonomy" id="2017"/>
    <lineage>
        <taxon>Bacteria</taxon>
        <taxon>Bacillati</taxon>
        <taxon>Actinomycetota</taxon>
        <taxon>Actinomycetes</taxon>
        <taxon>Pseudonocardiales</taxon>
        <taxon>Pseudonocardiaceae</taxon>
        <taxon>Streptoalloteichus</taxon>
    </lineage>
</organism>
<feature type="region of interest" description="Disordered" evidence="3">
    <location>
        <begin position="59"/>
        <end position="82"/>
    </location>
</feature>
<dbReference type="STRING" id="2017.SAMN05444320_104611"/>
<sequence length="206" mass="21879">MRAKDVMTSPVITVSPATPVKAAAALLAAHGLTALPVVDDDERLVGIVSEADVVRDRIPPDPRTRLYRDTSPSSPAPPTVGEVMTTPVSAVPAGADLADVASMMLSEGIRSVPVVGGPRLVGIVTRRDLVRVLARDDAAIAADVRHRLEIYGGFDRWTVRVEHGVVTIEDEFDDPSDQRVARTLALAVPGAQDVRTPARQLAEGRS</sequence>
<proteinExistence type="predicted"/>
<dbReference type="RefSeq" id="WP_073483757.1">
    <property type="nucleotide sequence ID" value="NZ_FQVN01000004.1"/>
</dbReference>
<keyword evidence="6" id="KW-1185">Reference proteome</keyword>
<dbReference type="SUPFAM" id="SSF54631">
    <property type="entry name" value="CBS-domain pair"/>
    <property type="match status" value="1"/>
</dbReference>
<dbReference type="Gene3D" id="3.10.580.10">
    <property type="entry name" value="CBS-domain"/>
    <property type="match status" value="1"/>
</dbReference>
<feature type="domain" description="CBS" evidence="4">
    <location>
        <begin position="84"/>
        <end position="140"/>
    </location>
</feature>
<protein>
    <submittedName>
        <fullName evidence="5">CBS domain-containing protein</fullName>
    </submittedName>
</protein>
<dbReference type="OrthoDB" id="9799454at2"/>